<keyword evidence="6" id="KW-0282">Flagellum</keyword>
<dbReference type="EMBL" id="FNAK01000003">
    <property type="protein sequence ID" value="SDD80283.1"/>
    <property type="molecule type" value="Genomic_DNA"/>
</dbReference>
<dbReference type="GO" id="GO:0005198">
    <property type="term" value="F:structural molecule activity"/>
    <property type="evidence" value="ECO:0007669"/>
    <property type="project" value="UniProtKB-UniRule"/>
</dbReference>
<dbReference type="OrthoDB" id="9808068at2"/>
<keyword evidence="7" id="KW-1185">Reference proteome</keyword>
<dbReference type="Proteomes" id="UP000183685">
    <property type="component" value="Unassembled WGS sequence"/>
</dbReference>
<dbReference type="InterPro" id="IPR001492">
    <property type="entry name" value="Flagellin"/>
</dbReference>
<feature type="domain" description="Flagellin N-terminal" evidence="4">
    <location>
        <begin position="5"/>
        <end position="137"/>
    </location>
</feature>
<gene>
    <name evidence="6" type="ORF">SAMN04488071_1317</name>
</gene>
<dbReference type="PANTHER" id="PTHR42792:SF2">
    <property type="entry name" value="FLAGELLIN"/>
    <property type="match status" value="1"/>
</dbReference>
<dbReference type="RefSeq" id="WP_068301650.1">
    <property type="nucleotide sequence ID" value="NZ_DAIOMO010000002.1"/>
</dbReference>
<reference evidence="6 7" key="1">
    <citation type="submission" date="2016-10" db="EMBL/GenBank/DDBJ databases">
        <authorList>
            <person name="de Groot N.N."/>
        </authorList>
    </citation>
    <scope>NUCLEOTIDE SEQUENCE [LARGE SCALE GENOMIC DNA]</scope>
    <source>
        <strain evidence="6 7">CGMCC 1.9109</strain>
    </source>
</reference>
<dbReference type="SUPFAM" id="SSF64518">
    <property type="entry name" value="Phase 1 flagellin"/>
    <property type="match status" value="1"/>
</dbReference>
<dbReference type="GO" id="GO:0005576">
    <property type="term" value="C:extracellular region"/>
    <property type="evidence" value="ECO:0007669"/>
    <property type="project" value="UniProtKB-SubCell"/>
</dbReference>
<dbReference type="AlphaFoldDB" id="A0A1G6XRA3"/>
<evidence type="ECO:0000313" key="6">
    <source>
        <dbReference type="EMBL" id="SDD80283.1"/>
    </source>
</evidence>
<dbReference type="Pfam" id="PF00700">
    <property type="entry name" value="Flagellin_C"/>
    <property type="match status" value="1"/>
</dbReference>
<dbReference type="Pfam" id="PF00669">
    <property type="entry name" value="Flagellin_N"/>
    <property type="match status" value="1"/>
</dbReference>
<dbReference type="PANTHER" id="PTHR42792">
    <property type="entry name" value="FLAGELLIN"/>
    <property type="match status" value="1"/>
</dbReference>
<organism evidence="6 7">
    <name type="scientific">Kordiimonas lacus</name>
    <dbReference type="NCBI Taxonomy" id="637679"/>
    <lineage>
        <taxon>Bacteria</taxon>
        <taxon>Pseudomonadati</taxon>
        <taxon>Pseudomonadota</taxon>
        <taxon>Alphaproteobacteria</taxon>
        <taxon>Kordiimonadales</taxon>
        <taxon>Kordiimonadaceae</taxon>
        <taxon>Kordiimonas</taxon>
    </lineage>
</organism>
<evidence type="ECO:0000259" key="5">
    <source>
        <dbReference type="Pfam" id="PF00700"/>
    </source>
</evidence>
<keyword evidence="3" id="KW-0964">Secreted</keyword>
<keyword evidence="6" id="KW-0969">Cilium</keyword>
<dbReference type="Gene3D" id="1.20.1330.10">
    <property type="entry name" value="f41 fragment of flagellin, N-terminal domain"/>
    <property type="match status" value="1"/>
</dbReference>
<comment type="function">
    <text evidence="3">Flagellin is the subunit protein which polymerizes to form the filaments of bacterial flagella.</text>
</comment>
<dbReference type="InterPro" id="IPR001029">
    <property type="entry name" value="Flagellin_N"/>
</dbReference>
<evidence type="ECO:0000313" key="7">
    <source>
        <dbReference type="Proteomes" id="UP000183685"/>
    </source>
</evidence>
<keyword evidence="2 3" id="KW-0975">Bacterial flagellum</keyword>
<name>A0A1G6XRA3_9PROT</name>
<accession>A0A1G6XRA3</accession>
<evidence type="ECO:0000256" key="3">
    <source>
        <dbReference type="RuleBase" id="RU362073"/>
    </source>
</evidence>
<proteinExistence type="inferred from homology"/>
<evidence type="ECO:0000256" key="1">
    <source>
        <dbReference type="ARBA" id="ARBA00005709"/>
    </source>
</evidence>
<dbReference type="STRING" id="637679.GCA_001550055_00997"/>
<protein>
    <recommendedName>
        <fullName evidence="3">Flagellin</fullName>
    </recommendedName>
</protein>
<feature type="domain" description="Flagellin C-terminal" evidence="5">
    <location>
        <begin position="188"/>
        <end position="272"/>
    </location>
</feature>
<keyword evidence="6" id="KW-0966">Cell projection</keyword>
<comment type="subcellular location">
    <subcellularLocation>
        <location evidence="3">Secreted</location>
    </subcellularLocation>
    <subcellularLocation>
        <location evidence="3">Bacterial flagellum</location>
    </subcellularLocation>
</comment>
<comment type="similarity">
    <text evidence="1 3">Belongs to the bacterial flagellin family.</text>
</comment>
<evidence type="ECO:0000256" key="2">
    <source>
        <dbReference type="ARBA" id="ARBA00023143"/>
    </source>
</evidence>
<evidence type="ECO:0000259" key="4">
    <source>
        <dbReference type="Pfam" id="PF00669"/>
    </source>
</evidence>
<sequence length="273" mass="28562">MSFSVNTNAGAFAALQNLNATQGALNQTQSRINTGLKVASAKDNAAIYSIAQSMKGDLAELSAVKASLDRGKQIMDIAIAAGEAVSDTLIEMKEKAVAASQEGLDTDTYNSLNDDFFALRAQIDSIVNNAEFDGVNLVTVGATDSSVLAGKDGATLTLPADDMSAIHLQFGLPNIDLYNATNAQATVTVIENALDDVNQGLSQFGATSKRLDSLIEFNSKLSDTVETGVGNLVDADLAKESANLQAFQTKQQLGLQALGIANQAPQAVLSLFR</sequence>
<dbReference type="GO" id="GO:0009288">
    <property type="term" value="C:bacterial-type flagellum"/>
    <property type="evidence" value="ECO:0007669"/>
    <property type="project" value="UniProtKB-SubCell"/>
</dbReference>
<dbReference type="InterPro" id="IPR046358">
    <property type="entry name" value="Flagellin_C"/>
</dbReference>